<comment type="caution">
    <text evidence="3">The sequence shown here is derived from an EMBL/GenBank/DDBJ whole genome shotgun (WGS) entry which is preliminary data.</text>
</comment>
<evidence type="ECO:0000256" key="1">
    <source>
        <dbReference type="SAM" id="Phobius"/>
    </source>
</evidence>
<sequence>MKIYPSCIVLILMAYVCLAFKSNTKSLEIKSTKSNLYDIVKTIAKDIKHDFSSRSIAISALTSLLDVAKVKLKDLGTWIDSKEDSNTFIGRCFGVAKRLKVILPIILLKLGAIITILAFLTIFTLKTLGLVIFLSFVSGWTKIGLMGGKHSDESSYGNHPQNIHLHFQQNRKNHYSQDGYSIERATDSLNDRLDWYQRLNSNDINIPTAII</sequence>
<dbReference type="AlphaFoldDB" id="A0AAW1VBX9"/>
<feature type="chain" id="PRO_5043822468" evidence="2">
    <location>
        <begin position="20"/>
        <end position="211"/>
    </location>
</feature>
<evidence type="ECO:0000256" key="2">
    <source>
        <dbReference type="SAM" id="SignalP"/>
    </source>
</evidence>
<dbReference type="EMBL" id="JARQZJ010000127">
    <property type="protein sequence ID" value="KAK9890983.1"/>
    <property type="molecule type" value="Genomic_DNA"/>
</dbReference>
<accession>A0AAW1VBX9</accession>
<gene>
    <name evidence="3" type="ORF">WA026_013321</name>
</gene>
<protein>
    <submittedName>
        <fullName evidence="3">Uncharacterized protein</fullName>
    </submittedName>
</protein>
<feature type="signal peptide" evidence="2">
    <location>
        <begin position="1"/>
        <end position="19"/>
    </location>
</feature>
<organism evidence="3 4">
    <name type="scientific">Henosepilachna vigintioctopunctata</name>
    <dbReference type="NCBI Taxonomy" id="420089"/>
    <lineage>
        <taxon>Eukaryota</taxon>
        <taxon>Metazoa</taxon>
        <taxon>Ecdysozoa</taxon>
        <taxon>Arthropoda</taxon>
        <taxon>Hexapoda</taxon>
        <taxon>Insecta</taxon>
        <taxon>Pterygota</taxon>
        <taxon>Neoptera</taxon>
        <taxon>Endopterygota</taxon>
        <taxon>Coleoptera</taxon>
        <taxon>Polyphaga</taxon>
        <taxon>Cucujiformia</taxon>
        <taxon>Coccinelloidea</taxon>
        <taxon>Coccinellidae</taxon>
        <taxon>Epilachninae</taxon>
        <taxon>Epilachnini</taxon>
        <taxon>Henosepilachna</taxon>
    </lineage>
</organism>
<name>A0AAW1VBX9_9CUCU</name>
<keyword evidence="2" id="KW-0732">Signal</keyword>
<feature type="transmembrane region" description="Helical" evidence="1">
    <location>
        <begin position="101"/>
        <end position="122"/>
    </location>
</feature>
<keyword evidence="1" id="KW-0472">Membrane</keyword>
<keyword evidence="4" id="KW-1185">Reference proteome</keyword>
<keyword evidence="1" id="KW-0812">Transmembrane</keyword>
<proteinExistence type="predicted"/>
<keyword evidence="1" id="KW-1133">Transmembrane helix</keyword>
<evidence type="ECO:0000313" key="4">
    <source>
        <dbReference type="Proteomes" id="UP001431783"/>
    </source>
</evidence>
<evidence type="ECO:0000313" key="3">
    <source>
        <dbReference type="EMBL" id="KAK9890983.1"/>
    </source>
</evidence>
<reference evidence="3 4" key="1">
    <citation type="submission" date="2023-03" db="EMBL/GenBank/DDBJ databases">
        <title>Genome insight into feeding habits of ladybird beetles.</title>
        <authorList>
            <person name="Li H.-S."/>
            <person name="Huang Y.-H."/>
            <person name="Pang H."/>
        </authorList>
    </citation>
    <scope>NUCLEOTIDE SEQUENCE [LARGE SCALE GENOMIC DNA]</scope>
    <source>
        <strain evidence="3">SYSU_2023b</strain>
        <tissue evidence="3">Whole body</tissue>
    </source>
</reference>
<dbReference type="Proteomes" id="UP001431783">
    <property type="component" value="Unassembled WGS sequence"/>
</dbReference>